<evidence type="ECO:0000256" key="2">
    <source>
        <dbReference type="ARBA" id="ARBA00012438"/>
    </source>
</evidence>
<evidence type="ECO:0000256" key="11">
    <source>
        <dbReference type="ARBA" id="ARBA00023163"/>
    </source>
</evidence>
<evidence type="ECO:0000259" key="18">
    <source>
        <dbReference type="PROSITE" id="PS50110"/>
    </source>
</evidence>
<dbReference type="PROSITE" id="PS00041">
    <property type="entry name" value="HTH_ARAC_FAMILY_1"/>
    <property type="match status" value="1"/>
</dbReference>
<keyword evidence="4" id="KW-0808">Transferase</keyword>
<keyword evidence="7" id="KW-0067">ATP-binding</keyword>
<dbReference type="Pfam" id="PF00072">
    <property type="entry name" value="Response_reg"/>
    <property type="match status" value="1"/>
</dbReference>
<keyword evidence="11" id="KW-0804">Transcription</keyword>
<dbReference type="InterPro" id="IPR003661">
    <property type="entry name" value="HisK_dim/P_dom"/>
</dbReference>
<evidence type="ECO:0000256" key="4">
    <source>
        <dbReference type="ARBA" id="ARBA00022679"/>
    </source>
</evidence>
<dbReference type="Gene3D" id="3.30.565.10">
    <property type="entry name" value="Histidine kinase-like ATPase, C-terminal domain"/>
    <property type="match status" value="1"/>
</dbReference>
<feature type="modified residue" description="4-aspartylphosphate" evidence="12">
    <location>
        <position position="730"/>
    </location>
</feature>
<dbReference type="InterPro" id="IPR005467">
    <property type="entry name" value="His_kinase_dom"/>
</dbReference>
<dbReference type="GO" id="GO:0000155">
    <property type="term" value="F:phosphorelay sensor kinase activity"/>
    <property type="evidence" value="ECO:0007669"/>
    <property type="project" value="InterPro"/>
</dbReference>
<dbReference type="GO" id="GO:0043565">
    <property type="term" value="F:sequence-specific DNA binding"/>
    <property type="evidence" value="ECO:0007669"/>
    <property type="project" value="InterPro"/>
</dbReference>
<protein>
    <recommendedName>
        <fullName evidence="2">histidine kinase</fullName>
        <ecNumber evidence="2">2.7.13.3</ecNumber>
    </recommendedName>
</protein>
<dbReference type="SMART" id="SM00388">
    <property type="entry name" value="HisKA"/>
    <property type="match status" value="1"/>
</dbReference>
<feature type="repeat" description="TPR" evidence="13">
    <location>
        <begin position="256"/>
        <end position="289"/>
    </location>
</feature>
<keyword evidence="8" id="KW-0902">Two-component regulatory system</keyword>
<keyword evidence="9" id="KW-0805">Transcription regulation</keyword>
<keyword evidence="3 12" id="KW-0597">Phosphoprotein</keyword>
<evidence type="ECO:0000256" key="12">
    <source>
        <dbReference type="PROSITE-ProRule" id="PRU00169"/>
    </source>
</evidence>
<keyword evidence="10" id="KW-0238">DNA-binding</keyword>
<dbReference type="Pfam" id="PF02518">
    <property type="entry name" value="HATPase_c"/>
    <property type="match status" value="1"/>
</dbReference>
<dbReference type="InterPro" id="IPR011006">
    <property type="entry name" value="CheY-like_superfamily"/>
</dbReference>
<dbReference type="SMART" id="SM00342">
    <property type="entry name" value="HTH_ARAC"/>
    <property type="match status" value="1"/>
</dbReference>
<dbReference type="Pfam" id="PF13424">
    <property type="entry name" value="TPR_12"/>
    <property type="match status" value="1"/>
</dbReference>
<dbReference type="AlphaFoldDB" id="A0A3P1BFZ3"/>
<dbReference type="InterPro" id="IPR004358">
    <property type="entry name" value="Sig_transdc_His_kin-like_C"/>
</dbReference>
<dbReference type="EMBL" id="RQJO01000011">
    <property type="protein sequence ID" value="RRA99841.1"/>
    <property type="molecule type" value="Genomic_DNA"/>
</dbReference>
<accession>A0A3P1BFZ3</accession>
<dbReference type="InterPro" id="IPR036890">
    <property type="entry name" value="HATPase_C_sf"/>
</dbReference>
<dbReference type="GO" id="GO:0005524">
    <property type="term" value="F:ATP binding"/>
    <property type="evidence" value="ECO:0007669"/>
    <property type="project" value="UniProtKB-KW"/>
</dbReference>
<evidence type="ECO:0000256" key="3">
    <source>
        <dbReference type="ARBA" id="ARBA00022553"/>
    </source>
</evidence>
<proteinExistence type="predicted"/>
<dbReference type="Proteomes" id="UP000271925">
    <property type="component" value="Unassembled WGS sequence"/>
</dbReference>
<dbReference type="CDD" id="cd17574">
    <property type="entry name" value="REC_OmpR"/>
    <property type="match status" value="1"/>
</dbReference>
<organism evidence="19 20">
    <name type="scientific">Larkinella rosea</name>
    <dbReference type="NCBI Taxonomy" id="2025312"/>
    <lineage>
        <taxon>Bacteria</taxon>
        <taxon>Pseudomonadati</taxon>
        <taxon>Bacteroidota</taxon>
        <taxon>Cytophagia</taxon>
        <taxon>Cytophagales</taxon>
        <taxon>Spirosomataceae</taxon>
        <taxon>Larkinella</taxon>
    </lineage>
</organism>
<evidence type="ECO:0000313" key="20">
    <source>
        <dbReference type="Proteomes" id="UP000271925"/>
    </source>
</evidence>
<dbReference type="SMART" id="SM00028">
    <property type="entry name" value="TPR"/>
    <property type="match status" value="5"/>
</dbReference>
<dbReference type="PANTHER" id="PTHR43547:SF2">
    <property type="entry name" value="HYBRID SIGNAL TRANSDUCTION HISTIDINE KINASE C"/>
    <property type="match status" value="1"/>
</dbReference>
<evidence type="ECO:0000256" key="10">
    <source>
        <dbReference type="ARBA" id="ARBA00023125"/>
    </source>
</evidence>
<dbReference type="SUPFAM" id="SSF55874">
    <property type="entry name" value="ATPase domain of HSP90 chaperone/DNA topoisomerase II/histidine kinase"/>
    <property type="match status" value="1"/>
</dbReference>
<dbReference type="SUPFAM" id="SSF47384">
    <property type="entry name" value="Homodimeric domain of signal transducing histidine kinase"/>
    <property type="match status" value="1"/>
</dbReference>
<dbReference type="InterPro" id="IPR011990">
    <property type="entry name" value="TPR-like_helical_dom_sf"/>
</dbReference>
<feature type="domain" description="HTH araC/xylS-type" evidence="16">
    <location>
        <begin position="829"/>
        <end position="928"/>
    </location>
</feature>
<comment type="catalytic activity">
    <reaction evidence="1">
        <text>ATP + protein L-histidine = ADP + protein N-phospho-L-histidine.</text>
        <dbReference type="EC" id="2.7.13.3"/>
    </reaction>
</comment>
<evidence type="ECO:0000256" key="1">
    <source>
        <dbReference type="ARBA" id="ARBA00000085"/>
    </source>
</evidence>
<keyword evidence="20" id="KW-1185">Reference proteome</keyword>
<feature type="domain" description="Response regulatory" evidence="18">
    <location>
        <begin position="682"/>
        <end position="797"/>
    </location>
</feature>
<dbReference type="InterPro" id="IPR019734">
    <property type="entry name" value="TPR_rpt"/>
</dbReference>
<dbReference type="FunFam" id="3.30.565.10:FF:000037">
    <property type="entry name" value="Hybrid sensor histidine kinase/response regulator"/>
    <property type="match status" value="1"/>
</dbReference>
<dbReference type="OrthoDB" id="9797097at2"/>
<evidence type="ECO:0000259" key="16">
    <source>
        <dbReference type="PROSITE" id="PS01124"/>
    </source>
</evidence>
<dbReference type="Gene3D" id="1.25.40.10">
    <property type="entry name" value="Tetratricopeptide repeat domain"/>
    <property type="match status" value="2"/>
</dbReference>
<dbReference type="Pfam" id="PF00512">
    <property type="entry name" value="HisKA"/>
    <property type="match status" value="1"/>
</dbReference>
<dbReference type="InterPro" id="IPR018062">
    <property type="entry name" value="HTH_AraC-typ_CS"/>
</dbReference>
<evidence type="ECO:0000256" key="8">
    <source>
        <dbReference type="ARBA" id="ARBA00023012"/>
    </source>
</evidence>
<dbReference type="PROSITE" id="PS50110">
    <property type="entry name" value="RESPONSE_REGULATORY"/>
    <property type="match status" value="1"/>
</dbReference>
<dbReference type="Gene3D" id="3.40.50.2300">
    <property type="match status" value="1"/>
</dbReference>
<keyword evidence="6" id="KW-0418">Kinase</keyword>
<gene>
    <name evidence="19" type="ORF">EHT25_24725</name>
</gene>
<evidence type="ECO:0000256" key="13">
    <source>
        <dbReference type="PROSITE-ProRule" id="PRU00339"/>
    </source>
</evidence>
<dbReference type="InterPro" id="IPR018060">
    <property type="entry name" value="HTH_AraC"/>
</dbReference>
<dbReference type="Gene3D" id="1.10.10.60">
    <property type="entry name" value="Homeodomain-like"/>
    <property type="match status" value="1"/>
</dbReference>
<dbReference type="CDD" id="cd00075">
    <property type="entry name" value="HATPase"/>
    <property type="match status" value="1"/>
</dbReference>
<evidence type="ECO:0000256" key="14">
    <source>
        <dbReference type="SAM" id="Coils"/>
    </source>
</evidence>
<feature type="coiled-coil region" evidence="14">
    <location>
        <begin position="331"/>
        <end position="362"/>
    </location>
</feature>
<reference evidence="19 20" key="1">
    <citation type="submission" date="2018-11" db="EMBL/GenBank/DDBJ databases">
        <authorList>
            <person name="Zhou Z."/>
            <person name="Wang G."/>
        </authorList>
    </citation>
    <scope>NUCLEOTIDE SEQUENCE [LARGE SCALE GENOMIC DNA]</scope>
    <source>
        <strain evidence="19 20">KCTC52004</strain>
    </source>
</reference>
<dbReference type="InterPro" id="IPR036097">
    <property type="entry name" value="HisK_dim/P_sf"/>
</dbReference>
<dbReference type="FunFam" id="1.10.287.130:FF:000045">
    <property type="entry name" value="Two-component system sensor histidine kinase/response regulator"/>
    <property type="match status" value="1"/>
</dbReference>
<keyword evidence="15" id="KW-0472">Membrane</keyword>
<comment type="caution">
    <text evidence="19">The sequence shown here is derived from an EMBL/GenBank/DDBJ whole genome shotgun (WGS) entry which is preliminary data.</text>
</comment>
<evidence type="ECO:0000256" key="7">
    <source>
        <dbReference type="ARBA" id="ARBA00022840"/>
    </source>
</evidence>
<dbReference type="InterPro" id="IPR009057">
    <property type="entry name" value="Homeodomain-like_sf"/>
</dbReference>
<dbReference type="PROSITE" id="PS50109">
    <property type="entry name" value="HIS_KIN"/>
    <property type="match status" value="1"/>
</dbReference>
<evidence type="ECO:0000256" key="15">
    <source>
        <dbReference type="SAM" id="Phobius"/>
    </source>
</evidence>
<dbReference type="SUPFAM" id="SSF46689">
    <property type="entry name" value="Homeodomain-like"/>
    <property type="match status" value="1"/>
</dbReference>
<sequence>MNGLVFPSLLRRTPFAVLLMVAGCLAFRPVFSQLMPIDSLKHELRLHPKPDTNRVVLLNLLSFKYISIDYQQMRSFAEEALKLAEKLSYQAGIANAKNRLALCYHMIGEDELAIQYALSAESIAEKNQLFEAQAESYRILGSAYMNQEDLKTAENYHILAEKMARKTKNRRLLARILNGAGTVQFRKQNDLAALKLYQQSLGILREENAIFFMPIALSNIGEIYSRPTFHNPTLERKFFEEALLYALKSKNRFAEGTALSNLGMLYMTRNNFPKAERYLSQALKLSQETGTRSVTTRIYLHLVELNMKQGKFPKAQEYLKSYYDLRDSLQNEKRTRQIVRLEAQYKSEKKEQQIKLLEQEKRFHIASKNFWIGGSVLLFIAVIIIYYLQRSRNRKAGQLLEVQQTLIEKLRETDLLKSRFFATISHEFRTPLALILAPLEEMLAAPRSSPVDPNDLKRVKRNANRLLDLVNQLLDLSKLEAGKMNLQLQTGDLQTWLHLLVTSFDSMAEARGIQFIKRIAVSSETAWFDSDKLEKIITNILSNAFKFTGPGGSVALSIQTSDDAADLFITLTDTGKGIPEEDLPHIFSPFYQSRQLADDGQPGTGLGLALVNELVKLHNGEIDFASQLHTGTTLSITLPVSREKLDFAETVFVEKQDFNPKKQTADEFSEVGEEVGSGTSDCLLVVEDNQDLRNFIVTIFQNQFKVVTAQDGEEGLQLAVDLLPDLIISDVMMPKMDGIDLTEHIRTNDLTSHIPVLLLTAKSDAESRMDGFRTGADDYLTKPFSTEELRVRVANLVEQRKKLAAKYRNEIWTPTSPTRTLSYDEKFVISLRAVVETHLSDSSFSVEQLAEEMCLSRTQLFRKVKALLEISPNELINDIRLQRAAELIRSKSDSLTQISYSVGFSEQSYFAKRFRKKFGVSPGEYANSR</sequence>
<evidence type="ECO:0000259" key="17">
    <source>
        <dbReference type="PROSITE" id="PS50109"/>
    </source>
</evidence>
<keyword evidence="5" id="KW-0547">Nucleotide-binding</keyword>
<keyword evidence="15" id="KW-1133">Transmembrane helix</keyword>
<dbReference type="SMART" id="SM00448">
    <property type="entry name" value="REC"/>
    <property type="match status" value="1"/>
</dbReference>
<evidence type="ECO:0000256" key="5">
    <source>
        <dbReference type="ARBA" id="ARBA00022741"/>
    </source>
</evidence>
<keyword evidence="15" id="KW-0812">Transmembrane</keyword>
<dbReference type="CDD" id="cd00082">
    <property type="entry name" value="HisKA"/>
    <property type="match status" value="1"/>
</dbReference>
<name>A0A3P1BFZ3_9BACT</name>
<evidence type="ECO:0000256" key="9">
    <source>
        <dbReference type="ARBA" id="ARBA00023015"/>
    </source>
</evidence>
<dbReference type="GO" id="GO:0003700">
    <property type="term" value="F:DNA-binding transcription factor activity"/>
    <property type="evidence" value="ECO:0007669"/>
    <property type="project" value="InterPro"/>
</dbReference>
<dbReference type="EC" id="2.7.13.3" evidence="2"/>
<dbReference type="SMART" id="SM00387">
    <property type="entry name" value="HATPase_c"/>
    <property type="match status" value="1"/>
</dbReference>
<dbReference type="SUPFAM" id="SSF52172">
    <property type="entry name" value="CheY-like"/>
    <property type="match status" value="1"/>
</dbReference>
<feature type="domain" description="Histidine kinase" evidence="17">
    <location>
        <begin position="423"/>
        <end position="642"/>
    </location>
</feature>
<evidence type="ECO:0000313" key="19">
    <source>
        <dbReference type="EMBL" id="RRA99841.1"/>
    </source>
</evidence>
<dbReference type="InterPro" id="IPR003594">
    <property type="entry name" value="HATPase_dom"/>
</dbReference>
<evidence type="ECO:0000256" key="6">
    <source>
        <dbReference type="ARBA" id="ARBA00022777"/>
    </source>
</evidence>
<dbReference type="PROSITE" id="PS01124">
    <property type="entry name" value="HTH_ARAC_FAMILY_2"/>
    <property type="match status" value="1"/>
</dbReference>
<dbReference type="PANTHER" id="PTHR43547">
    <property type="entry name" value="TWO-COMPONENT HISTIDINE KINASE"/>
    <property type="match status" value="1"/>
</dbReference>
<dbReference type="Gene3D" id="1.10.287.130">
    <property type="match status" value="1"/>
</dbReference>
<dbReference type="InterPro" id="IPR001789">
    <property type="entry name" value="Sig_transdc_resp-reg_receiver"/>
</dbReference>
<dbReference type="PROSITE" id="PS50005">
    <property type="entry name" value="TPR"/>
    <property type="match status" value="1"/>
</dbReference>
<dbReference type="SUPFAM" id="SSF48452">
    <property type="entry name" value="TPR-like"/>
    <property type="match status" value="1"/>
</dbReference>
<dbReference type="Pfam" id="PF12833">
    <property type="entry name" value="HTH_18"/>
    <property type="match status" value="1"/>
</dbReference>
<feature type="transmembrane region" description="Helical" evidence="15">
    <location>
        <begin position="370"/>
        <end position="388"/>
    </location>
</feature>
<keyword evidence="14" id="KW-0175">Coiled coil</keyword>
<dbReference type="PRINTS" id="PR00344">
    <property type="entry name" value="BCTRLSENSOR"/>
</dbReference>
<keyword evidence="13" id="KW-0802">TPR repeat</keyword>